<name>A0ABQ2ZLC2_9ACTN</name>
<dbReference type="CDD" id="cd03784">
    <property type="entry name" value="GT1_Gtf-like"/>
    <property type="match status" value="1"/>
</dbReference>
<accession>A0ABQ2ZLC2</accession>
<evidence type="ECO:0000313" key="4">
    <source>
        <dbReference type="EMBL" id="GGY18190.1"/>
    </source>
</evidence>
<evidence type="ECO:0000259" key="3">
    <source>
        <dbReference type="Pfam" id="PF06722"/>
    </source>
</evidence>
<dbReference type="EMBL" id="BMWE01000006">
    <property type="protein sequence ID" value="GGY18190.1"/>
    <property type="molecule type" value="Genomic_DNA"/>
</dbReference>
<protein>
    <submittedName>
        <fullName evidence="4">Glycosyl transferase</fullName>
    </submittedName>
</protein>
<dbReference type="Proteomes" id="UP000653308">
    <property type="component" value="Unassembled WGS sequence"/>
</dbReference>
<dbReference type="InterPro" id="IPR002213">
    <property type="entry name" value="UDP_glucos_trans"/>
</dbReference>
<evidence type="ECO:0000259" key="2">
    <source>
        <dbReference type="Pfam" id="PF03033"/>
    </source>
</evidence>
<organism evidence="4 5">
    <name type="scientific">Streptomyces djakartensis</name>
    <dbReference type="NCBI Taxonomy" id="68193"/>
    <lineage>
        <taxon>Bacteria</taxon>
        <taxon>Bacillati</taxon>
        <taxon>Actinomycetota</taxon>
        <taxon>Actinomycetes</taxon>
        <taxon>Kitasatosporales</taxon>
        <taxon>Streptomycetaceae</taxon>
        <taxon>Streptomyces</taxon>
    </lineage>
</organism>
<comment type="caution">
    <text evidence="4">The sequence shown here is derived from an EMBL/GenBank/DDBJ whole genome shotgun (WGS) entry which is preliminary data.</text>
</comment>
<dbReference type="PANTHER" id="PTHR48050">
    <property type="entry name" value="STEROL 3-BETA-GLUCOSYLTRANSFERASE"/>
    <property type="match status" value="1"/>
</dbReference>
<dbReference type="InterPro" id="IPR004276">
    <property type="entry name" value="GlycoTrans_28_N"/>
</dbReference>
<sequence>MGRTVVIFAAGSRGDVQPCLALGRALSRRGDTVRVLASRRYRQLIAEEELDFHPLPADPVEIIESAEGQELLAGSRNPVAFVRRMDRVLRPHIMPMLEETRAGAEGADLVLAPTFGFLGVHLSQYLRVPHAVIHFQPSQPTKAFPHPLAPAAAMLGAVGNRLSFSAVDLGSWTLCRRFVNTWRRDSLRLPELSLRAPFRHVRRAPVLCAFSPAVVPRPPDWGPNVHMTGFWHRDRPEWEPPRRLLDFLADGPPPVYVGFGSMKTRDPEATGTLVRRALRRAGLRGVLSGDPATSDSDILVVGDTPHDWLFPRTAAVVHHGGAGTTASALRAGRPSLVCPFFGDQPYWAARVRELGAGPAPLPARDLTVPALAQRLHELTRHPPYAEAARRLGHALAAENGTARACQVLDGPLVVPR</sequence>
<feature type="domain" description="Glycosyltransferase family 28 N-terminal" evidence="2">
    <location>
        <begin position="5"/>
        <end position="60"/>
    </location>
</feature>
<dbReference type="GO" id="GO:0016740">
    <property type="term" value="F:transferase activity"/>
    <property type="evidence" value="ECO:0007669"/>
    <property type="project" value="UniProtKB-KW"/>
</dbReference>
<evidence type="ECO:0000256" key="1">
    <source>
        <dbReference type="ARBA" id="ARBA00022679"/>
    </source>
</evidence>
<dbReference type="RefSeq" id="WP_190197901.1">
    <property type="nucleotide sequence ID" value="NZ_BMWE01000006.1"/>
</dbReference>
<keyword evidence="1 4" id="KW-0808">Transferase</keyword>
<gene>
    <name evidence="4" type="ORF">GCM10010384_25630</name>
</gene>
<dbReference type="InterPro" id="IPR050426">
    <property type="entry name" value="Glycosyltransferase_28"/>
</dbReference>
<feature type="domain" description="Erythromycin biosynthesis protein CIII-like C-terminal" evidence="3">
    <location>
        <begin position="298"/>
        <end position="398"/>
    </location>
</feature>
<evidence type="ECO:0000313" key="5">
    <source>
        <dbReference type="Proteomes" id="UP000653308"/>
    </source>
</evidence>
<dbReference type="Pfam" id="PF06722">
    <property type="entry name" value="EryCIII-like_C"/>
    <property type="match status" value="1"/>
</dbReference>
<dbReference type="Gene3D" id="3.40.50.2000">
    <property type="entry name" value="Glycogen Phosphorylase B"/>
    <property type="match status" value="2"/>
</dbReference>
<proteinExistence type="predicted"/>
<dbReference type="PANTHER" id="PTHR48050:SF13">
    <property type="entry name" value="STEROL 3-BETA-GLUCOSYLTRANSFERASE UGT80A2"/>
    <property type="match status" value="1"/>
</dbReference>
<keyword evidence="5" id="KW-1185">Reference proteome</keyword>
<dbReference type="Pfam" id="PF03033">
    <property type="entry name" value="Glyco_transf_28"/>
    <property type="match status" value="1"/>
</dbReference>
<dbReference type="SUPFAM" id="SSF53756">
    <property type="entry name" value="UDP-Glycosyltransferase/glycogen phosphorylase"/>
    <property type="match status" value="1"/>
</dbReference>
<dbReference type="InterPro" id="IPR010610">
    <property type="entry name" value="EryCIII-like_C"/>
</dbReference>
<reference evidence="5" key="1">
    <citation type="journal article" date="2019" name="Int. J. Syst. Evol. Microbiol.">
        <title>The Global Catalogue of Microorganisms (GCM) 10K type strain sequencing project: providing services to taxonomists for standard genome sequencing and annotation.</title>
        <authorList>
            <consortium name="The Broad Institute Genomics Platform"/>
            <consortium name="The Broad Institute Genome Sequencing Center for Infectious Disease"/>
            <person name="Wu L."/>
            <person name="Ma J."/>
        </authorList>
    </citation>
    <scope>NUCLEOTIDE SEQUENCE [LARGE SCALE GENOMIC DNA]</scope>
    <source>
        <strain evidence="5">JCM 4957</strain>
    </source>
</reference>